<gene>
    <name evidence="1" type="ORF">BFAG_04695</name>
</gene>
<proteinExistence type="predicted"/>
<evidence type="ECO:0000313" key="2">
    <source>
        <dbReference type="Proteomes" id="UP000005101"/>
    </source>
</evidence>
<keyword evidence="2" id="KW-1185">Reference proteome</keyword>
<dbReference type="Proteomes" id="UP000005101">
    <property type="component" value="Unassembled WGS sequence"/>
</dbReference>
<evidence type="ECO:0000313" key="1">
    <source>
        <dbReference type="EMBL" id="EFR55996.1"/>
    </source>
</evidence>
<sequence>MLLGDRIGYPDFRSLKKFIPDFRPDMEGRIVVVRHEDSD</sequence>
<accession>A0ABN0BSX4</accession>
<reference evidence="1 2" key="1">
    <citation type="submission" date="2008-12" db="EMBL/GenBank/DDBJ databases">
        <title>Annotation of Bacteroides fragilis strain 3_1_12.</title>
        <authorList>
            <consortium name="The Broad Institute Genome Sequencing Platform"/>
            <person name="Ward D."/>
            <person name="Young S.K."/>
            <person name="Kodira C.D."/>
            <person name="Zeng Q."/>
            <person name="Koehrsen M."/>
            <person name="Alvarado L."/>
            <person name="Berlin A."/>
            <person name="Borenstein D."/>
            <person name="Chen Z."/>
            <person name="Engels R."/>
            <person name="Freedman E."/>
            <person name="Gellesch M."/>
            <person name="Goldberg J."/>
            <person name="Griggs A."/>
            <person name="Gujja S."/>
            <person name="Heiman D."/>
            <person name="Hepburn T."/>
            <person name="Howarth C."/>
            <person name="Jen D."/>
            <person name="Larson L."/>
            <person name="Lewis B."/>
            <person name="Mehta T."/>
            <person name="Park D."/>
            <person name="Pearson M."/>
            <person name="Roberts A."/>
            <person name="Saif S."/>
            <person name="Shea T."/>
            <person name="Shenoy N."/>
            <person name="Sisk P."/>
            <person name="Stolte C."/>
            <person name="Sykes S."/>
            <person name="Walk T."/>
            <person name="White J."/>
            <person name="Yandava C."/>
            <person name="Allen-Vercoe E."/>
            <person name="Strauss J."/>
            <person name="Ambrose C."/>
            <person name="Lander E."/>
            <person name="Nusbaum C."/>
            <person name="Galagan J."/>
            <person name="Birren B."/>
        </authorList>
    </citation>
    <scope>NUCLEOTIDE SEQUENCE [LARGE SCALE GENOMIC DNA]</scope>
    <source>
        <strain evidence="1 2">3_1_12</strain>
    </source>
</reference>
<protein>
    <submittedName>
        <fullName evidence="1">Uncharacterized protein</fullName>
    </submittedName>
</protein>
<dbReference type="EMBL" id="EQ973220">
    <property type="protein sequence ID" value="EFR55996.1"/>
    <property type="molecule type" value="Genomic_DNA"/>
</dbReference>
<name>A0ABN0BSX4_BACFG</name>
<organism evidence="1 2">
    <name type="scientific">Bacteroides fragilis 3_1_12</name>
    <dbReference type="NCBI Taxonomy" id="457424"/>
    <lineage>
        <taxon>Bacteria</taxon>
        <taxon>Pseudomonadati</taxon>
        <taxon>Bacteroidota</taxon>
        <taxon>Bacteroidia</taxon>
        <taxon>Bacteroidales</taxon>
        <taxon>Bacteroidaceae</taxon>
        <taxon>Bacteroides</taxon>
    </lineage>
</organism>